<sequence>MFTRLSYRILAPSVRALRTNLISKQSSLCPWLTKRHFSGQISPYSRELNTCSSFGYEEYDNALYKVISDHKAGNNVDKAEIQQVFNHGKRLIMNGTFLWNKPSNCNVPTMINLLYLCNAYTKDFELMTQISLHVFEAMNVMTLKQIASVCRIMLTQQDLFFRKKFRNKLTQKVLHTDIKSIDASRKPTDYDLTFEEAVNVMRAFRNVIHDYQIWLKVDLLIKNAFMTDPNVKNMSKDDLMDTINTLAYKEVQNIDTWQFLTTHLVECMMADTLNLHDLMSACISIKSVSVKSPELYEMLVGYFSYKEYTVEDLLKYKNTARIIKFFNSIGTMHGSCNNEYFLTVMRDYISHSINDFDRFQVKISMDLFKFFVHFEDEHLKNILAERWTELY</sequence>
<dbReference type="Proteomes" id="UP001295684">
    <property type="component" value="Unassembled WGS sequence"/>
</dbReference>
<keyword evidence="2" id="KW-1185">Reference proteome</keyword>
<accession>A0AAD1UNB8</accession>
<proteinExistence type="predicted"/>
<evidence type="ECO:0000313" key="2">
    <source>
        <dbReference type="Proteomes" id="UP001295684"/>
    </source>
</evidence>
<organism evidence="1 2">
    <name type="scientific">Euplotes crassus</name>
    <dbReference type="NCBI Taxonomy" id="5936"/>
    <lineage>
        <taxon>Eukaryota</taxon>
        <taxon>Sar</taxon>
        <taxon>Alveolata</taxon>
        <taxon>Ciliophora</taxon>
        <taxon>Intramacronucleata</taxon>
        <taxon>Spirotrichea</taxon>
        <taxon>Hypotrichia</taxon>
        <taxon>Euplotida</taxon>
        <taxon>Euplotidae</taxon>
        <taxon>Moneuplotes</taxon>
    </lineage>
</organism>
<protein>
    <submittedName>
        <fullName evidence="1">Uncharacterized protein</fullName>
    </submittedName>
</protein>
<gene>
    <name evidence="1" type="ORF">ECRASSUSDP1_LOCUS11846</name>
</gene>
<comment type="caution">
    <text evidence="1">The sequence shown here is derived from an EMBL/GenBank/DDBJ whole genome shotgun (WGS) entry which is preliminary data.</text>
</comment>
<dbReference type="AlphaFoldDB" id="A0AAD1UNB8"/>
<name>A0AAD1UNB8_EUPCR</name>
<reference evidence="1" key="1">
    <citation type="submission" date="2023-07" db="EMBL/GenBank/DDBJ databases">
        <authorList>
            <consortium name="AG Swart"/>
            <person name="Singh M."/>
            <person name="Singh A."/>
            <person name="Seah K."/>
            <person name="Emmerich C."/>
        </authorList>
    </citation>
    <scope>NUCLEOTIDE SEQUENCE</scope>
    <source>
        <strain evidence="1">DP1</strain>
    </source>
</reference>
<dbReference type="EMBL" id="CAMPGE010011720">
    <property type="protein sequence ID" value="CAI2370533.1"/>
    <property type="molecule type" value="Genomic_DNA"/>
</dbReference>
<evidence type="ECO:0000313" key="1">
    <source>
        <dbReference type="EMBL" id="CAI2370533.1"/>
    </source>
</evidence>